<sequence length="742" mass="81697">MSYTTIAPLAKAQVPTTPANMVSSASTPAGKVFKNSRKATPKSSARPAGDSSSYPSKMAEKTHRRSRLGCFTCRLRRKKCDEGKMICKACKNLKLKCQYKRPVWWGNNEQRRIQKELIKDIIKKTKLNEKACASASARANSCAHSTPSLTHSAPTIDSYSDGLDGTRAPSAESHFSLEHELHDFPFSSHDPFDPFGSQLQTPHFEAAAFYGTAPPYEVDIKTERQLYVNDIPTRRDSSISTFSTFQPPLSHATLPTFPGDDWVQKEYFESCKESFSSPEASDFGFFTLPPEPTIADMFNLDDGDRHLLEHFFEHIIPLVFPVLETRQHGIVQSRILPALQANKPYLHCCLSIAAMHLKATDCGNGDRFDNAILNHRGEAVKELNEALTQDTDNLQILDAILAMILFPCTVGCPNDVLLDIPWHSHFQPVTELIARLGLPQMLLDADNHSIPAPFDMTLVAWIDILGSTMLGKTPQCAHLYRTKLLAGSSSGLYDLMGCEDRVMYLISEISCLDALKIEGCIDDLQLCSHVTALAHQLDRTEPPPGSLAYPTNDTGILQSCQLSQNMTALYRLAARVYLCSLVPGFHRTQVGTMRLISDFADLVDLIPGGADGFDRSLVWPFLICGAFSTPTSPFRSMFERRAEMLGPAGGNGSFGRMACLLREVWRQADLVVVAAVSDVSFLPTPVSASTTPGGSLSSATTASTASTASGDEHSHQKPAPNPLANIHWRDVMKQNNWDFLLI</sequence>
<dbReference type="SMART" id="SM00066">
    <property type="entry name" value="GAL4"/>
    <property type="match status" value="1"/>
</dbReference>
<dbReference type="GO" id="GO:0000981">
    <property type="term" value="F:DNA-binding transcription factor activity, RNA polymerase II-specific"/>
    <property type="evidence" value="ECO:0007669"/>
    <property type="project" value="InterPro"/>
</dbReference>
<evidence type="ECO:0000256" key="2">
    <source>
        <dbReference type="ARBA" id="ARBA00023015"/>
    </source>
</evidence>
<evidence type="ECO:0000313" key="9">
    <source>
        <dbReference type="Proteomes" id="UP000663671"/>
    </source>
</evidence>
<dbReference type="Pfam" id="PF00172">
    <property type="entry name" value="Zn_clus"/>
    <property type="match status" value="1"/>
</dbReference>
<reference evidence="8" key="1">
    <citation type="submission" date="2021-01" db="EMBL/GenBank/DDBJ databases">
        <title>Chromosome-level genome assembly of a human fungal pathogen reveals clustering of transcriptionally co-regulated genes.</title>
        <authorList>
            <person name="Voorhies M."/>
            <person name="Cohen S."/>
            <person name="Shea T.P."/>
            <person name="Petrus S."/>
            <person name="Munoz J.F."/>
            <person name="Poplawski S."/>
            <person name="Goldman W.E."/>
            <person name="Michael T."/>
            <person name="Cuomo C.A."/>
            <person name="Sil A."/>
            <person name="Beyhan S."/>
        </authorList>
    </citation>
    <scope>NUCLEOTIDE SEQUENCE</scope>
    <source>
        <strain evidence="8">WU24</strain>
    </source>
</reference>
<dbReference type="InterPro" id="IPR001138">
    <property type="entry name" value="Zn2Cys6_DnaBD"/>
</dbReference>
<gene>
    <name evidence="8" type="ORF">I7I51_02860</name>
</gene>
<organism evidence="8 9">
    <name type="scientific">Ajellomyces capsulatus</name>
    <name type="common">Darling's disease fungus</name>
    <name type="synonym">Histoplasma capsulatum</name>
    <dbReference type="NCBI Taxonomy" id="5037"/>
    <lineage>
        <taxon>Eukaryota</taxon>
        <taxon>Fungi</taxon>
        <taxon>Dikarya</taxon>
        <taxon>Ascomycota</taxon>
        <taxon>Pezizomycotina</taxon>
        <taxon>Eurotiomycetes</taxon>
        <taxon>Eurotiomycetidae</taxon>
        <taxon>Onygenales</taxon>
        <taxon>Ajellomycetaceae</taxon>
        <taxon>Histoplasma</taxon>
    </lineage>
</organism>
<dbReference type="OrthoDB" id="5294180at2759"/>
<name>A0A8A1MN98_AJECA</name>
<evidence type="ECO:0000256" key="6">
    <source>
        <dbReference type="SAM" id="MobiDB-lite"/>
    </source>
</evidence>
<dbReference type="CDD" id="cd00067">
    <property type="entry name" value="GAL4"/>
    <property type="match status" value="1"/>
</dbReference>
<evidence type="ECO:0000259" key="7">
    <source>
        <dbReference type="PROSITE" id="PS50048"/>
    </source>
</evidence>
<comment type="subcellular location">
    <subcellularLocation>
        <location evidence="1">Nucleus</location>
    </subcellularLocation>
</comment>
<dbReference type="SUPFAM" id="SSF57701">
    <property type="entry name" value="Zn2/Cys6 DNA-binding domain"/>
    <property type="match status" value="1"/>
</dbReference>
<evidence type="ECO:0000256" key="1">
    <source>
        <dbReference type="ARBA" id="ARBA00004123"/>
    </source>
</evidence>
<proteinExistence type="predicted"/>
<dbReference type="PROSITE" id="PS50048">
    <property type="entry name" value="ZN2_CY6_FUNGAL_2"/>
    <property type="match status" value="1"/>
</dbReference>
<keyword evidence="3" id="KW-0238">DNA-binding</keyword>
<dbReference type="EMBL" id="CP069116">
    <property type="protein sequence ID" value="QSS66670.1"/>
    <property type="molecule type" value="Genomic_DNA"/>
</dbReference>
<keyword evidence="4" id="KW-0804">Transcription</keyword>
<evidence type="ECO:0000313" key="8">
    <source>
        <dbReference type="EMBL" id="QSS66670.1"/>
    </source>
</evidence>
<evidence type="ECO:0000256" key="5">
    <source>
        <dbReference type="ARBA" id="ARBA00023242"/>
    </source>
</evidence>
<feature type="compositionally biased region" description="Low complexity" evidence="6">
    <location>
        <begin position="687"/>
        <end position="709"/>
    </location>
</feature>
<keyword evidence="5" id="KW-0539">Nucleus</keyword>
<feature type="compositionally biased region" description="Polar residues" evidence="6">
    <location>
        <begin position="15"/>
        <end position="27"/>
    </location>
</feature>
<accession>A0A8A1MN98</accession>
<protein>
    <recommendedName>
        <fullName evidence="7">Zn(2)-C6 fungal-type domain-containing protein</fullName>
    </recommendedName>
</protein>
<dbReference type="GO" id="GO:0005634">
    <property type="term" value="C:nucleus"/>
    <property type="evidence" value="ECO:0007669"/>
    <property type="project" value="UniProtKB-SubCell"/>
</dbReference>
<evidence type="ECO:0000256" key="3">
    <source>
        <dbReference type="ARBA" id="ARBA00023125"/>
    </source>
</evidence>
<dbReference type="AlphaFoldDB" id="A0A8A1MN98"/>
<feature type="region of interest" description="Disordered" evidence="6">
    <location>
        <begin position="685"/>
        <end position="724"/>
    </location>
</feature>
<dbReference type="Pfam" id="PF11951">
    <property type="entry name" value="Fungal_trans_2"/>
    <property type="match status" value="1"/>
</dbReference>
<dbReference type="GO" id="GO:0003677">
    <property type="term" value="F:DNA binding"/>
    <property type="evidence" value="ECO:0007669"/>
    <property type="project" value="UniProtKB-KW"/>
</dbReference>
<evidence type="ECO:0000256" key="4">
    <source>
        <dbReference type="ARBA" id="ARBA00023163"/>
    </source>
</evidence>
<dbReference type="PROSITE" id="PS00463">
    <property type="entry name" value="ZN2_CY6_FUNGAL_1"/>
    <property type="match status" value="1"/>
</dbReference>
<feature type="domain" description="Zn(2)-C6 fungal-type" evidence="7">
    <location>
        <begin position="69"/>
        <end position="99"/>
    </location>
</feature>
<dbReference type="Gene3D" id="4.10.240.10">
    <property type="entry name" value="Zn(2)-C6 fungal-type DNA-binding domain"/>
    <property type="match status" value="1"/>
</dbReference>
<keyword evidence="2" id="KW-0805">Transcription regulation</keyword>
<feature type="region of interest" description="Disordered" evidence="6">
    <location>
        <begin position="15"/>
        <end position="60"/>
    </location>
</feature>
<dbReference type="InterPro" id="IPR036864">
    <property type="entry name" value="Zn2-C6_fun-type_DNA-bd_sf"/>
</dbReference>
<dbReference type="VEuPathDB" id="FungiDB:I7I51_02860"/>
<dbReference type="GO" id="GO:0008270">
    <property type="term" value="F:zinc ion binding"/>
    <property type="evidence" value="ECO:0007669"/>
    <property type="project" value="InterPro"/>
</dbReference>
<dbReference type="PANTHER" id="PTHR37534:SF12">
    <property type="entry name" value="ZN(2)-C6 FUNGAL-TYPE DOMAIN-CONTAINING PROTEIN"/>
    <property type="match status" value="1"/>
</dbReference>
<dbReference type="Proteomes" id="UP000663671">
    <property type="component" value="Chromosome 6"/>
</dbReference>
<dbReference type="InterPro" id="IPR021858">
    <property type="entry name" value="Fun_TF"/>
</dbReference>
<dbReference type="PANTHER" id="PTHR37534">
    <property type="entry name" value="TRANSCRIPTIONAL ACTIVATOR PROTEIN UGA3"/>
    <property type="match status" value="1"/>
</dbReference>